<evidence type="ECO:0000313" key="3">
    <source>
        <dbReference type="Proteomes" id="UP000265520"/>
    </source>
</evidence>
<protein>
    <submittedName>
        <fullName evidence="2">Uncharacterized protein</fullName>
    </submittedName>
</protein>
<dbReference type="Proteomes" id="UP000265520">
    <property type="component" value="Unassembled WGS sequence"/>
</dbReference>
<feature type="region of interest" description="Disordered" evidence="1">
    <location>
        <begin position="1"/>
        <end position="60"/>
    </location>
</feature>
<proteinExistence type="predicted"/>
<comment type="caution">
    <text evidence="2">The sequence shown here is derived from an EMBL/GenBank/DDBJ whole genome shotgun (WGS) entry which is preliminary data.</text>
</comment>
<reference evidence="2 3" key="1">
    <citation type="journal article" date="2018" name="Front. Plant Sci.">
        <title>Red Clover (Trifolium pratense) and Zigzag Clover (T. medium) - A Picture of Genomic Similarities and Differences.</title>
        <authorList>
            <person name="Dluhosova J."/>
            <person name="Istvanek J."/>
            <person name="Nedelnik J."/>
            <person name="Repkova J."/>
        </authorList>
    </citation>
    <scope>NUCLEOTIDE SEQUENCE [LARGE SCALE GENOMIC DNA]</scope>
    <source>
        <strain evidence="3">cv. 10/8</strain>
        <tissue evidence="2">Leaf</tissue>
    </source>
</reference>
<evidence type="ECO:0000256" key="1">
    <source>
        <dbReference type="SAM" id="MobiDB-lite"/>
    </source>
</evidence>
<dbReference type="EMBL" id="LXQA010559899">
    <property type="protein sequence ID" value="MCI59243.1"/>
    <property type="molecule type" value="Genomic_DNA"/>
</dbReference>
<name>A0A392TDK9_9FABA</name>
<organism evidence="2 3">
    <name type="scientific">Trifolium medium</name>
    <dbReference type="NCBI Taxonomy" id="97028"/>
    <lineage>
        <taxon>Eukaryota</taxon>
        <taxon>Viridiplantae</taxon>
        <taxon>Streptophyta</taxon>
        <taxon>Embryophyta</taxon>
        <taxon>Tracheophyta</taxon>
        <taxon>Spermatophyta</taxon>
        <taxon>Magnoliopsida</taxon>
        <taxon>eudicotyledons</taxon>
        <taxon>Gunneridae</taxon>
        <taxon>Pentapetalae</taxon>
        <taxon>rosids</taxon>
        <taxon>fabids</taxon>
        <taxon>Fabales</taxon>
        <taxon>Fabaceae</taxon>
        <taxon>Papilionoideae</taxon>
        <taxon>50 kb inversion clade</taxon>
        <taxon>NPAAA clade</taxon>
        <taxon>Hologalegina</taxon>
        <taxon>IRL clade</taxon>
        <taxon>Trifolieae</taxon>
        <taxon>Trifolium</taxon>
    </lineage>
</organism>
<feature type="compositionally biased region" description="Polar residues" evidence="1">
    <location>
        <begin position="10"/>
        <end position="20"/>
    </location>
</feature>
<feature type="non-terminal residue" evidence="2">
    <location>
        <position position="60"/>
    </location>
</feature>
<sequence>MEDKDRKYYSNPSHANNFGQYSPPVPTDLLDKLAAMRVQTTPENPQQQHNHQHSPHWDNP</sequence>
<evidence type="ECO:0000313" key="2">
    <source>
        <dbReference type="EMBL" id="MCI59243.1"/>
    </source>
</evidence>
<accession>A0A392TDK9</accession>
<dbReference type="AlphaFoldDB" id="A0A392TDK9"/>
<keyword evidence="3" id="KW-1185">Reference proteome</keyword>